<dbReference type="Proteomes" id="UP000562254">
    <property type="component" value="Unassembled WGS sequence"/>
</dbReference>
<dbReference type="Gene3D" id="3.40.50.80">
    <property type="entry name" value="Nucleotide-binding domain of ferredoxin-NADP reductase (FNR) module"/>
    <property type="match status" value="1"/>
</dbReference>
<evidence type="ECO:0000313" key="16">
    <source>
        <dbReference type="Proteomes" id="UP000562254"/>
    </source>
</evidence>
<keyword evidence="8 13" id="KW-1133">Transmembrane helix</keyword>
<evidence type="ECO:0000256" key="9">
    <source>
        <dbReference type="ARBA" id="ARBA00023002"/>
    </source>
</evidence>
<dbReference type="SUPFAM" id="SSF52343">
    <property type="entry name" value="Ferredoxin reductase-like, C-terminal NADP-linked domain"/>
    <property type="match status" value="1"/>
</dbReference>
<dbReference type="SUPFAM" id="SSF63380">
    <property type="entry name" value="Riboflavin synthase domain-like"/>
    <property type="match status" value="1"/>
</dbReference>
<keyword evidence="4 13" id="KW-0812">Transmembrane</keyword>
<evidence type="ECO:0000256" key="10">
    <source>
        <dbReference type="ARBA" id="ARBA00023004"/>
    </source>
</evidence>
<protein>
    <submittedName>
        <fullName evidence="15">Putative ferric reductase</fullName>
    </submittedName>
</protein>
<dbReference type="InterPro" id="IPR039261">
    <property type="entry name" value="FNR_nucleotide-bd"/>
</dbReference>
<keyword evidence="9" id="KW-0560">Oxidoreductase</keyword>
<evidence type="ECO:0000256" key="11">
    <source>
        <dbReference type="ARBA" id="ARBA00023014"/>
    </source>
</evidence>
<dbReference type="PRINTS" id="PR00410">
    <property type="entry name" value="PHEHYDRXLASE"/>
</dbReference>
<evidence type="ECO:0000256" key="8">
    <source>
        <dbReference type="ARBA" id="ARBA00022989"/>
    </source>
</evidence>
<dbReference type="Pfam" id="PF00175">
    <property type="entry name" value="NAD_binding_1"/>
    <property type="match status" value="1"/>
</dbReference>
<dbReference type="PANTHER" id="PTHR47354:SF8">
    <property type="entry name" value="1,2-PHENYLACETYL-COA EPOXIDASE, SUBUNIT E"/>
    <property type="match status" value="1"/>
</dbReference>
<dbReference type="CDD" id="cd06198">
    <property type="entry name" value="FNR_like_3"/>
    <property type="match status" value="1"/>
</dbReference>
<dbReference type="PANTHER" id="PTHR47354">
    <property type="entry name" value="NADH OXIDOREDUCTASE HCR"/>
    <property type="match status" value="1"/>
</dbReference>
<keyword evidence="16" id="KW-1185">Reference proteome</keyword>
<proteinExistence type="predicted"/>
<keyword evidence="10" id="KW-0408">Iron</keyword>
<dbReference type="AlphaFoldDB" id="A0A840YAN8"/>
<dbReference type="Gene3D" id="2.40.30.10">
    <property type="entry name" value="Translation factors"/>
    <property type="match status" value="1"/>
</dbReference>
<dbReference type="GO" id="GO:0051537">
    <property type="term" value="F:2 iron, 2 sulfur cluster binding"/>
    <property type="evidence" value="ECO:0007669"/>
    <property type="project" value="UniProtKB-KW"/>
</dbReference>
<evidence type="ECO:0000256" key="12">
    <source>
        <dbReference type="ARBA" id="ARBA00023136"/>
    </source>
</evidence>
<feature type="transmembrane region" description="Helical" evidence="13">
    <location>
        <begin position="187"/>
        <end position="207"/>
    </location>
</feature>
<organism evidence="15 16">
    <name type="scientific">Neoroseomonas alkaliterrae</name>
    <dbReference type="NCBI Taxonomy" id="1452450"/>
    <lineage>
        <taxon>Bacteria</taxon>
        <taxon>Pseudomonadati</taxon>
        <taxon>Pseudomonadota</taxon>
        <taxon>Alphaproteobacteria</taxon>
        <taxon>Acetobacterales</taxon>
        <taxon>Acetobacteraceae</taxon>
        <taxon>Neoroseomonas</taxon>
    </lineage>
</organism>
<feature type="transmembrane region" description="Helical" evidence="13">
    <location>
        <begin position="157"/>
        <end position="175"/>
    </location>
</feature>
<evidence type="ECO:0000256" key="2">
    <source>
        <dbReference type="ARBA" id="ARBA00004141"/>
    </source>
</evidence>
<feature type="transmembrane region" description="Helical" evidence="13">
    <location>
        <begin position="75"/>
        <end position="91"/>
    </location>
</feature>
<keyword evidence="12 13" id="KW-0472">Membrane</keyword>
<evidence type="ECO:0000256" key="5">
    <source>
        <dbReference type="ARBA" id="ARBA00022714"/>
    </source>
</evidence>
<name>A0A840YAN8_9PROT</name>
<comment type="subcellular location">
    <subcellularLocation>
        <location evidence="2">Membrane</location>
        <topology evidence="2">Multi-pass membrane protein</topology>
    </subcellularLocation>
</comment>
<evidence type="ECO:0000256" key="6">
    <source>
        <dbReference type="ARBA" id="ARBA00022723"/>
    </source>
</evidence>
<keyword evidence="3" id="KW-0285">Flavoprotein</keyword>
<dbReference type="PROSITE" id="PS51384">
    <property type="entry name" value="FAD_FR"/>
    <property type="match status" value="1"/>
</dbReference>
<comment type="caution">
    <text evidence="15">The sequence shown here is derived from an EMBL/GenBank/DDBJ whole genome shotgun (WGS) entry which is preliminary data.</text>
</comment>
<evidence type="ECO:0000256" key="3">
    <source>
        <dbReference type="ARBA" id="ARBA00022630"/>
    </source>
</evidence>
<dbReference type="RefSeq" id="WP_184486342.1">
    <property type="nucleotide sequence ID" value="NZ_JAAEDJ010000002.1"/>
</dbReference>
<sequence length="449" mass="48297">MTAPQLIAAYVALVLLPVALGWLLVGPARPWQDELATVLALAGFAALLLEFLLSGRFRLISGRIGIDRTMRWHQAFARVLTLALLVHPFLYDYPAYRRTGSLPAGTLSPADPARAAVLGLDGWSATTGWVAWMMLLCLTGLAMFRRHTPYTYEGWRVMHGLTAVAVALTGLHHALAAGRYSGAGPLAAYWAVLVGLALFTLVEVYVLRPRRLARQPWRIAAVTPAAERSWEVTLTPEGHAGLGFQAGQFAWVRLDCSPRSVREHPFSIASAPGEPGGRLRFLIKEAGDFTRGIGRLPVGAPAYVDGPHGVLVTEGWQGPGIAFIAGGIGIAPILSMLRTARAAGERRPMLLLYGNRHEGQIIAREELGAMAGAMPLEVVHVLGEPPAGFDGATGVLDRNLVRERCAGAARDGWLFVLCGPPGMLREVRAGLGALGVPAARIREERFVYD</sequence>
<dbReference type="InterPro" id="IPR017927">
    <property type="entry name" value="FAD-bd_FR_type"/>
</dbReference>
<evidence type="ECO:0000313" key="15">
    <source>
        <dbReference type="EMBL" id="MBB5690944.1"/>
    </source>
</evidence>
<feature type="transmembrane region" description="Helical" evidence="13">
    <location>
        <begin position="7"/>
        <end position="25"/>
    </location>
</feature>
<dbReference type="InterPro" id="IPR013130">
    <property type="entry name" value="Fe3_Rdtase_TM_dom"/>
</dbReference>
<evidence type="ECO:0000256" key="7">
    <source>
        <dbReference type="ARBA" id="ARBA00022827"/>
    </source>
</evidence>
<dbReference type="GO" id="GO:0050660">
    <property type="term" value="F:flavin adenine dinucleotide binding"/>
    <property type="evidence" value="ECO:0007669"/>
    <property type="project" value="TreeGrafter"/>
</dbReference>
<feature type="domain" description="FAD-binding FR-type" evidence="14">
    <location>
        <begin position="212"/>
        <end position="314"/>
    </location>
</feature>
<dbReference type="GO" id="GO:0016020">
    <property type="term" value="C:membrane"/>
    <property type="evidence" value="ECO:0007669"/>
    <property type="project" value="UniProtKB-SubCell"/>
</dbReference>
<keyword evidence="7" id="KW-0274">FAD</keyword>
<feature type="transmembrane region" description="Helical" evidence="13">
    <location>
        <begin position="129"/>
        <end position="145"/>
    </location>
</feature>
<dbReference type="GO" id="GO:0016491">
    <property type="term" value="F:oxidoreductase activity"/>
    <property type="evidence" value="ECO:0007669"/>
    <property type="project" value="UniProtKB-KW"/>
</dbReference>
<keyword evidence="5" id="KW-0001">2Fe-2S</keyword>
<dbReference type="InterPro" id="IPR017938">
    <property type="entry name" value="Riboflavin_synthase-like_b-brl"/>
</dbReference>
<dbReference type="GO" id="GO:0046872">
    <property type="term" value="F:metal ion binding"/>
    <property type="evidence" value="ECO:0007669"/>
    <property type="project" value="UniProtKB-KW"/>
</dbReference>
<feature type="transmembrane region" description="Helical" evidence="13">
    <location>
        <begin position="37"/>
        <end position="54"/>
    </location>
</feature>
<keyword evidence="6" id="KW-0479">Metal-binding</keyword>
<evidence type="ECO:0000256" key="1">
    <source>
        <dbReference type="ARBA" id="ARBA00001974"/>
    </source>
</evidence>
<evidence type="ECO:0000256" key="4">
    <source>
        <dbReference type="ARBA" id="ARBA00022692"/>
    </source>
</evidence>
<reference evidence="15 16" key="1">
    <citation type="submission" date="2020-08" db="EMBL/GenBank/DDBJ databases">
        <title>Genomic Encyclopedia of Type Strains, Phase IV (KMG-IV): sequencing the most valuable type-strain genomes for metagenomic binning, comparative biology and taxonomic classification.</title>
        <authorList>
            <person name="Goeker M."/>
        </authorList>
    </citation>
    <scope>NUCLEOTIDE SEQUENCE [LARGE SCALE GENOMIC DNA]</scope>
    <source>
        <strain evidence="15 16">DSM 25895</strain>
    </source>
</reference>
<dbReference type="InterPro" id="IPR050415">
    <property type="entry name" value="MRET"/>
</dbReference>
<keyword evidence="11" id="KW-0411">Iron-sulfur</keyword>
<gene>
    <name evidence="15" type="ORF">FHS88_003087</name>
</gene>
<dbReference type="EMBL" id="JACIJE010000009">
    <property type="protein sequence ID" value="MBB5690944.1"/>
    <property type="molecule type" value="Genomic_DNA"/>
</dbReference>
<evidence type="ECO:0000259" key="14">
    <source>
        <dbReference type="PROSITE" id="PS51384"/>
    </source>
</evidence>
<evidence type="ECO:0000256" key="13">
    <source>
        <dbReference type="SAM" id="Phobius"/>
    </source>
</evidence>
<accession>A0A840YAN8</accession>
<dbReference type="Pfam" id="PF01794">
    <property type="entry name" value="Ferric_reduct"/>
    <property type="match status" value="1"/>
</dbReference>
<comment type="cofactor">
    <cofactor evidence="1">
        <name>FAD</name>
        <dbReference type="ChEBI" id="CHEBI:57692"/>
    </cofactor>
</comment>
<dbReference type="InterPro" id="IPR001433">
    <property type="entry name" value="OxRdtase_FAD/NAD-bd"/>
</dbReference>